<name>A0A8X7U6Z9_BRACI</name>
<dbReference type="GO" id="GO:0003700">
    <property type="term" value="F:DNA-binding transcription factor activity"/>
    <property type="evidence" value="ECO:0007669"/>
    <property type="project" value="TreeGrafter"/>
</dbReference>
<dbReference type="EMBL" id="JAAMPC010000013">
    <property type="protein sequence ID" value="KAG2267569.1"/>
    <property type="molecule type" value="Genomic_DNA"/>
</dbReference>
<evidence type="ECO:0000313" key="4">
    <source>
        <dbReference type="Proteomes" id="UP000886595"/>
    </source>
</evidence>
<organism evidence="3 4">
    <name type="scientific">Brassica carinata</name>
    <name type="common">Ethiopian mustard</name>
    <name type="synonym">Abyssinian cabbage</name>
    <dbReference type="NCBI Taxonomy" id="52824"/>
    <lineage>
        <taxon>Eukaryota</taxon>
        <taxon>Viridiplantae</taxon>
        <taxon>Streptophyta</taxon>
        <taxon>Embryophyta</taxon>
        <taxon>Tracheophyta</taxon>
        <taxon>Spermatophyta</taxon>
        <taxon>Magnoliopsida</taxon>
        <taxon>eudicotyledons</taxon>
        <taxon>Gunneridae</taxon>
        <taxon>Pentapetalae</taxon>
        <taxon>rosids</taxon>
        <taxon>malvids</taxon>
        <taxon>Brassicales</taxon>
        <taxon>Brassicaceae</taxon>
        <taxon>Brassiceae</taxon>
        <taxon>Brassica</taxon>
    </lineage>
</organism>
<protein>
    <submittedName>
        <fullName evidence="3">Uncharacterized protein</fullName>
    </submittedName>
</protein>
<gene>
    <name evidence="3" type="ORF">Bca52824_062124</name>
</gene>
<dbReference type="AlphaFoldDB" id="A0A8X7U6Z9"/>
<comment type="caution">
    <text evidence="3">The sequence shown here is derived from an EMBL/GenBank/DDBJ whole genome shotgun (WGS) entry which is preliminary data.</text>
</comment>
<proteinExistence type="predicted"/>
<evidence type="ECO:0000256" key="1">
    <source>
        <dbReference type="SAM" id="Coils"/>
    </source>
</evidence>
<sequence length="199" mass="22523">MKRRDGERDEVTTPTMLLKRNIRDDEMNQRVGGDDKDDYDRSPSTKLEKTRSVYGKSFVHINIRDTNGLANENTELRLRLQSLEQQAQLRNALNEALRKEVERMKIETGEVSGDSDSFDMGQYSHSTFMAIPPYHSGSVNGQDMRFNQNHPMEKSNSQSVSEFLQNGRLQGLEIISNNSSRIVKSEGPSLSASESSSAY</sequence>
<dbReference type="PANTHER" id="PTHR13690">
    <property type="entry name" value="TRANSCRIPTION FACTOR POSF21-RELATED"/>
    <property type="match status" value="1"/>
</dbReference>
<keyword evidence="1" id="KW-0175">Coiled coil</keyword>
<feature type="region of interest" description="Disordered" evidence="2">
    <location>
        <begin position="1"/>
        <end position="49"/>
    </location>
</feature>
<feature type="coiled-coil region" evidence="1">
    <location>
        <begin position="66"/>
        <end position="103"/>
    </location>
</feature>
<feature type="region of interest" description="Disordered" evidence="2">
    <location>
        <begin position="175"/>
        <end position="199"/>
    </location>
</feature>
<reference evidence="3 4" key="1">
    <citation type="submission" date="2020-02" db="EMBL/GenBank/DDBJ databases">
        <authorList>
            <person name="Ma Q."/>
            <person name="Huang Y."/>
            <person name="Song X."/>
            <person name="Pei D."/>
        </authorList>
    </citation>
    <scope>NUCLEOTIDE SEQUENCE [LARGE SCALE GENOMIC DNA]</scope>
    <source>
        <strain evidence="3">Sxm20200214</strain>
        <tissue evidence="3">Leaf</tissue>
    </source>
</reference>
<dbReference type="OrthoDB" id="10326380at2759"/>
<feature type="compositionally biased region" description="Basic and acidic residues" evidence="2">
    <location>
        <begin position="1"/>
        <end position="11"/>
    </location>
</feature>
<evidence type="ECO:0000256" key="2">
    <source>
        <dbReference type="SAM" id="MobiDB-lite"/>
    </source>
</evidence>
<feature type="compositionally biased region" description="Basic and acidic residues" evidence="2">
    <location>
        <begin position="21"/>
        <end position="49"/>
    </location>
</feature>
<dbReference type="PANTHER" id="PTHR13690:SF122">
    <property type="entry name" value="ATBZIP TRANSCRIPTION FACTOR"/>
    <property type="match status" value="1"/>
</dbReference>
<dbReference type="Proteomes" id="UP000886595">
    <property type="component" value="Unassembled WGS sequence"/>
</dbReference>
<dbReference type="GO" id="GO:0005634">
    <property type="term" value="C:nucleus"/>
    <property type="evidence" value="ECO:0007669"/>
    <property type="project" value="TreeGrafter"/>
</dbReference>
<keyword evidence="4" id="KW-1185">Reference proteome</keyword>
<accession>A0A8X7U6Z9</accession>
<evidence type="ECO:0000313" key="3">
    <source>
        <dbReference type="EMBL" id="KAG2267569.1"/>
    </source>
</evidence>
<feature type="compositionally biased region" description="Low complexity" evidence="2">
    <location>
        <begin position="185"/>
        <end position="199"/>
    </location>
</feature>